<evidence type="ECO:0000313" key="2">
    <source>
        <dbReference type="EMBL" id="MBK6301022.1"/>
    </source>
</evidence>
<sequence length="89" mass="9415">MEDVLGGGVIADATLDIGQHLTSEVDPGFGVDNGHQRHPQPPPTVASALQHCALSLASQQEAASDSGQHRGARRYAVEPVQIGWQHVRS</sequence>
<protein>
    <submittedName>
        <fullName evidence="2">Uncharacterized protein</fullName>
    </submittedName>
</protein>
<name>A0A935CDR7_9MICO</name>
<evidence type="ECO:0000256" key="1">
    <source>
        <dbReference type="SAM" id="MobiDB-lite"/>
    </source>
</evidence>
<dbReference type="AlphaFoldDB" id="A0A935CDR7"/>
<reference evidence="2 3" key="1">
    <citation type="submission" date="2020-10" db="EMBL/GenBank/DDBJ databases">
        <title>Connecting structure to function with the recovery of over 1000 high-quality activated sludge metagenome-assembled genomes encoding full-length rRNA genes using long-read sequencing.</title>
        <authorList>
            <person name="Singleton C.M."/>
            <person name="Petriglieri F."/>
            <person name="Kristensen J.M."/>
            <person name="Kirkegaard R.H."/>
            <person name="Michaelsen T.Y."/>
            <person name="Andersen M.H."/>
            <person name="Karst S.M."/>
            <person name="Dueholm M.S."/>
            <person name="Nielsen P.H."/>
            <person name="Albertsen M."/>
        </authorList>
    </citation>
    <scope>NUCLEOTIDE SEQUENCE [LARGE SCALE GENOMIC DNA]</scope>
    <source>
        <strain evidence="2">AalE_18-Q3-R2-46_BAT3C.188</strain>
    </source>
</reference>
<gene>
    <name evidence="2" type="ORF">IPF40_08210</name>
</gene>
<accession>A0A935CDR7</accession>
<organism evidence="2 3">
    <name type="scientific">Candidatus Phosphoribacter hodrii</name>
    <dbReference type="NCBI Taxonomy" id="2953743"/>
    <lineage>
        <taxon>Bacteria</taxon>
        <taxon>Bacillati</taxon>
        <taxon>Actinomycetota</taxon>
        <taxon>Actinomycetes</taxon>
        <taxon>Micrococcales</taxon>
        <taxon>Dermatophilaceae</taxon>
        <taxon>Candidatus Phosphoribacter</taxon>
    </lineage>
</organism>
<dbReference type="EMBL" id="JADIXZ010000004">
    <property type="protein sequence ID" value="MBK6301022.1"/>
    <property type="molecule type" value="Genomic_DNA"/>
</dbReference>
<dbReference type="Proteomes" id="UP000718281">
    <property type="component" value="Unassembled WGS sequence"/>
</dbReference>
<evidence type="ECO:0000313" key="3">
    <source>
        <dbReference type="Proteomes" id="UP000718281"/>
    </source>
</evidence>
<feature type="region of interest" description="Disordered" evidence="1">
    <location>
        <begin position="22"/>
        <end position="46"/>
    </location>
</feature>
<proteinExistence type="predicted"/>
<comment type="caution">
    <text evidence="2">The sequence shown here is derived from an EMBL/GenBank/DDBJ whole genome shotgun (WGS) entry which is preliminary data.</text>
</comment>